<feature type="compositionally biased region" description="Basic and acidic residues" evidence="1">
    <location>
        <begin position="76"/>
        <end position="87"/>
    </location>
</feature>
<gene>
    <name evidence="3" type="ORF">SLEP1_g3973</name>
</gene>
<name>A0AAV5HWV3_9ROSI</name>
<dbReference type="AlphaFoldDB" id="A0AAV5HWV3"/>
<feature type="compositionally biased region" description="Basic residues" evidence="1">
    <location>
        <begin position="1"/>
        <end position="11"/>
    </location>
</feature>
<feature type="compositionally biased region" description="Low complexity" evidence="1">
    <location>
        <begin position="14"/>
        <end position="26"/>
    </location>
</feature>
<protein>
    <recommendedName>
        <fullName evidence="2">DUF4283 domain-containing protein</fullName>
    </recommendedName>
</protein>
<evidence type="ECO:0000313" key="4">
    <source>
        <dbReference type="Proteomes" id="UP001054252"/>
    </source>
</evidence>
<dbReference type="PANTHER" id="PTHR33233:SF14">
    <property type="entry name" value="ENDONUCLEASE_EXONUCLEASE_PHOSPHATASE"/>
    <property type="match status" value="1"/>
</dbReference>
<reference evidence="3 4" key="1">
    <citation type="journal article" date="2021" name="Commun. Biol.">
        <title>The genome of Shorea leprosula (Dipterocarpaceae) highlights the ecological relevance of drought in aseasonal tropical rainforests.</title>
        <authorList>
            <person name="Ng K.K.S."/>
            <person name="Kobayashi M.J."/>
            <person name="Fawcett J.A."/>
            <person name="Hatakeyama M."/>
            <person name="Paape T."/>
            <person name="Ng C.H."/>
            <person name="Ang C.C."/>
            <person name="Tnah L.H."/>
            <person name="Lee C.T."/>
            <person name="Nishiyama T."/>
            <person name="Sese J."/>
            <person name="O'Brien M.J."/>
            <person name="Copetti D."/>
            <person name="Mohd Noor M.I."/>
            <person name="Ong R.C."/>
            <person name="Putra M."/>
            <person name="Sireger I.Z."/>
            <person name="Indrioko S."/>
            <person name="Kosugi Y."/>
            <person name="Izuno A."/>
            <person name="Isagi Y."/>
            <person name="Lee S.L."/>
            <person name="Shimizu K.K."/>
        </authorList>
    </citation>
    <scope>NUCLEOTIDE SEQUENCE [LARGE SCALE GENOMIC DNA]</scope>
    <source>
        <strain evidence="3">214</strain>
    </source>
</reference>
<dbReference type="Pfam" id="PF14111">
    <property type="entry name" value="DUF4283"/>
    <property type="match status" value="1"/>
</dbReference>
<evidence type="ECO:0000313" key="3">
    <source>
        <dbReference type="EMBL" id="GKU89901.1"/>
    </source>
</evidence>
<feature type="compositionally biased region" description="Basic and acidic residues" evidence="1">
    <location>
        <begin position="59"/>
        <end position="69"/>
    </location>
</feature>
<comment type="caution">
    <text evidence="3">The sequence shown here is derived from an EMBL/GenBank/DDBJ whole genome shotgun (WGS) entry which is preliminary data.</text>
</comment>
<feature type="domain" description="DUF4283" evidence="2">
    <location>
        <begin position="107"/>
        <end position="186"/>
    </location>
</feature>
<sequence length="252" mass="27846">MGGRGRKKKVAPPKGGVSKGAVGSKSDAALTPSDSGVDTEFQAKSDGGKTQDAVILRRGSVEERLEKGSHGFVEQSSEKRRETKEPQDPSGAVVITEEEWNEGSKIWENALVGYVLGIKPSFKDMANFMNNRCKEFQVPKAFMLRDGVFLFDFADNDAKQAELEKRWTFNDHPLILKQWTPDFDPDNLDVNADWKECSGICQSRSPCLLQMNSEDNGSCSEGKHGGCNGEGQKEEASGQFRGYLISKIFQIK</sequence>
<organism evidence="3 4">
    <name type="scientific">Rubroshorea leprosula</name>
    <dbReference type="NCBI Taxonomy" id="152421"/>
    <lineage>
        <taxon>Eukaryota</taxon>
        <taxon>Viridiplantae</taxon>
        <taxon>Streptophyta</taxon>
        <taxon>Embryophyta</taxon>
        <taxon>Tracheophyta</taxon>
        <taxon>Spermatophyta</taxon>
        <taxon>Magnoliopsida</taxon>
        <taxon>eudicotyledons</taxon>
        <taxon>Gunneridae</taxon>
        <taxon>Pentapetalae</taxon>
        <taxon>rosids</taxon>
        <taxon>malvids</taxon>
        <taxon>Malvales</taxon>
        <taxon>Dipterocarpaceae</taxon>
        <taxon>Rubroshorea</taxon>
    </lineage>
</organism>
<proteinExistence type="predicted"/>
<dbReference type="InterPro" id="IPR025558">
    <property type="entry name" value="DUF4283"/>
</dbReference>
<feature type="region of interest" description="Disordered" evidence="1">
    <location>
        <begin position="1"/>
        <end position="91"/>
    </location>
</feature>
<dbReference type="PANTHER" id="PTHR33233">
    <property type="entry name" value="ENDONUCLEASE/EXONUCLEASE/PHOSPHATASE"/>
    <property type="match status" value="1"/>
</dbReference>
<accession>A0AAV5HWV3</accession>
<evidence type="ECO:0000259" key="2">
    <source>
        <dbReference type="Pfam" id="PF14111"/>
    </source>
</evidence>
<dbReference type="Proteomes" id="UP001054252">
    <property type="component" value="Unassembled WGS sequence"/>
</dbReference>
<evidence type="ECO:0000256" key="1">
    <source>
        <dbReference type="SAM" id="MobiDB-lite"/>
    </source>
</evidence>
<keyword evidence="4" id="KW-1185">Reference proteome</keyword>
<dbReference type="EMBL" id="BPVZ01000004">
    <property type="protein sequence ID" value="GKU89901.1"/>
    <property type="molecule type" value="Genomic_DNA"/>
</dbReference>